<proteinExistence type="inferred from homology"/>
<comment type="caution">
    <text evidence="15">The sequence shown here is derived from an EMBL/GenBank/DDBJ whole genome shotgun (WGS) entry which is preliminary data.</text>
</comment>
<evidence type="ECO:0000256" key="3">
    <source>
        <dbReference type="ARBA" id="ARBA00010418"/>
    </source>
</evidence>
<gene>
    <name evidence="15" type="ORF">B0T14DRAFT_599293</name>
</gene>
<dbReference type="SUPFAM" id="SSF49452">
    <property type="entry name" value="Starch-binding domain-like"/>
    <property type="match status" value="1"/>
</dbReference>
<comment type="catalytic activity">
    <reaction evidence="1">
        <text>Endotype eliminative cleavage of L-alpha-rhamnopyranosyl-(1-&gt;4)-alpha-D-galactopyranosyluronic acid bonds of rhamnogalacturonan I domains in ramified hairy regions of pectin leaving L-rhamnopyranose at the reducing end and 4-deoxy-4,5-unsaturated D-galactopyranosyluronic acid at the non-reducing end.</text>
        <dbReference type="EC" id="4.2.2.23"/>
    </reaction>
</comment>
<evidence type="ECO:0000256" key="7">
    <source>
        <dbReference type="ARBA" id="ARBA00023157"/>
    </source>
</evidence>
<dbReference type="GO" id="GO:0071555">
    <property type="term" value="P:cell wall organization"/>
    <property type="evidence" value="ECO:0007669"/>
    <property type="project" value="UniProtKB-KW"/>
</dbReference>
<evidence type="ECO:0000256" key="5">
    <source>
        <dbReference type="ARBA" id="ARBA00022525"/>
    </source>
</evidence>
<dbReference type="Pfam" id="PF09284">
    <property type="entry name" value="RhgB_N"/>
    <property type="match status" value="1"/>
</dbReference>
<keyword evidence="9" id="KW-0119">Carbohydrate metabolism</keyword>
<dbReference type="PANTHER" id="PTHR36574:SF1">
    <property type="entry name" value="RHAMNOGALACTURONATE LYASE-RELATED"/>
    <property type="match status" value="1"/>
</dbReference>
<comment type="subcellular location">
    <subcellularLocation>
        <location evidence="2">Secreted</location>
    </subcellularLocation>
</comment>
<keyword evidence="5" id="KW-0964">Secreted</keyword>
<dbReference type="Gene3D" id="2.70.98.10">
    <property type="match status" value="1"/>
</dbReference>
<keyword evidence="6" id="KW-0732">Signal</keyword>
<dbReference type="PANTHER" id="PTHR36574">
    <property type="entry name" value="RHAMNOGALACTURONATE LYASE-RELATED"/>
    <property type="match status" value="1"/>
</dbReference>
<dbReference type="InterPro" id="IPR011013">
    <property type="entry name" value="Gal_mutarotase_sf_dom"/>
</dbReference>
<evidence type="ECO:0000259" key="13">
    <source>
        <dbReference type="Pfam" id="PF14683"/>
    </source>
</evidence>
<keyword evidence="8" id="KW-0456">Lyase</keyword>
<evidence type="ECO:0000256" key="8">
    <source>
        <dbReference type="ARBA" id="ARBA00023239"/>
    </source>
</evidence>
<evidence type="ECO:0000259" key="14">
    <source>
        <dbReference type="Pfam" id="PF14686"/>
    </source>
</evidence>
<keyword evidence="11" id="KW-0624">Polysaccharide degradation</keyword>
<evidence type="ECO:0000256" key="11">
    <source>
        <dbReference type="ARBA" id="ARBA00023326"/>
    </source>
</evidence>
<evidence type="ECO:0000313" key="15">
    <source>
        <dbReference type="EMBL" id="KAK0634207.1"/>
    </source>
</evidence>
<evidence type="ECO:0000256" key="1">
    <source>
        <dbReference type="ARBA" id="ARBA00001324"/>
    </source>
</evidence>
<accession>A0AA40CD98</accession>
<dbReference type="SUPFAM" id="SSF74650">
    <property type="entry name" value="Galactose mutarotase-like"/>
    <property type="match status" value="1"/>
</dbReference>
<dbReference type="EMBL" id="JAULSU010000001">
    <property type="protein sequence ID" value="KAK0634207.1"/>
    <property type="molecule type" value="Genomic_DNA"/>
</dbReference>
<sequence>MDIEAQSSRFPQPREFTDKNRFSLFMNTVEDGNGFYESFFDSNSSDTWPEDPERHLSEEDKRYVDDLDIKRVLVPFDFGTDVLCLTDQFYQRLRTTSFENKYLRIRSQTEGIRQRAQMKSLKFPAALVACQLGRTVDAAFGLTSKGNSFSVDTNAGLVFDVSKTTGDITSLLYNNVQYQGTSKMTHLNSGLGTSKVAAETANGYVKITIVAGSQPVTQYYVAKPNESTIYMATYLTGEINPGELRFLARLRRSAVPNGWHGDVAVLDGCSAFEGKDTFKCPNGQTRCKMYTSDRFIEDQVHGVTGKNVGIWMIMPGVAYETSSGGPFMRDINTQSGDDQELYWYMNSGHVRTEPWRFGLHGPYAMQFTTGAKPSPDLDTSFFSTLSIQGYVPSSKRGATSGFASGVAPGFQPVLHWYNNASQYWTTASANGSYTSPLMKPGTYTVNLYRNEFAIATSTVTITAGSSAFKNITSTEPNPPVIWRIGSFDGQPFELKNGDKIERMHPEDVRMGSWGGNYTVGKSTAKEFPMALFSKQGGTATVNFELSREQAGVETTLRVGTTLSFKGGRPSVRVASWSGRDPGAPKLIDSRGVTRGAYRGYGDVYAWNIPAGTMKEGWNTLTMGVHGSGDAKFLSANYIVDAVELQGLVGRDSPR</sequence>
<comment type="similarity">
    <text evidence="3">Belongs to the polysaccharide lyase 4 family.</text>
</comment>
<dbReference type="GO" id="GO:0102210">
    <property type="term" value="F:rhamnogalacturonan endolyase activity"/>
    <property type="evidence" value="ECO:0007669"/>
    <property type="project" value="UniProtKB-EC"/>
</dbReference>
<feature type="domain" description="Rhamnogalacturonan lyase" evidence="13">
    <location>
        <begin position="481"/>
        <end position="644"/>
    </location>
</feature>
<evidence type="ECO:0000256" key="9">
    <source>
        <dbReference type="ARBA" id="ARBA00023277"/>
    </source>
</evidence>
<evidence type="ECO:0000256" key="10">
    <source>
        <dbReference type="ARBA" id="ARBA00023316"/>
    </source>
</evidence>
<dbReference type="InterPro" id="IPR015364">
    <property type="entry name" value="RhgB_N"/>
</dbReference>
<dbReference type="AlphaFoldDB" id="A0AA40CD98"/>
<dbReference type="GO" id="GO:0045490">
    <property type="term" value="P:pectin catabolic process"/>
    <property type="evidence" value="ECO:0007669"/>
    <property type="project" value="TreeGrafter"/>
</dbReference>
<name>A0AA40CD98_9PEZI</name>
<keyword evidence="7" id="KW-1015">Disulfide bond</keyword>
<dbReference type="InterPro" id="IPR029411">
    <property type="entry name" value="RG-lyase_III"/>
</dbReference>
<evidence type="ECO:0000256" key="4">
    <source>
        <dbReference type="ARBA" id="ARBA00012437"/>
    </source>
</evidence>
<keyword evidence="10" id="KW-0961">Cell wall biogenesis/degradation</keyword>
<dbReference type="InterPro" id="IPR013784">
    <property type="entry name" value="Carb-bd-like_fold"/>
</dbReference>
<dbReference type="GO" id="GO:0005576">
    <property type="term" value="C:extracellular region"/>
    <property type="evidence" value="ECO:0007669"/>
    <property type="project" value="UniProtKB-SubCell"/>
</dbReference>
<dbReference type="Gene3D" id="2.60.120.260">
    <property type="entry name" value="Galactose-binding domain-like"/>
    <property type="match status" value="1"/>
</dbReference>
<dbReference type="InterPro" id="IPR008979">
    <property type="entry name" value="Galactose-bd-like_sf"/>
</dbReference>
<evidence type="ECO:0000256" key="6">
    <source>
        <dbReference type="ARBA" id="ARBA00022729"/>
    </source>
</evidence>
<dbReference type="InterPro" id="IPR016590">
    <property type="entry name" value="Rhamnogalacturonase_B"/>
</dbReference>
<dbReference type="Proteomes" id="UP001175000">
    <property type="component" value="Unassembled WGS sequence"/>
</dbReference>
<dbReference type="GO" id="GO:0030246">
    <property type="term" value="F:carbohydrate binding"/>
    <property type="evidence" value="ECO:0007669"/>
    <property type="project" value="InterPro"/>
</dbReference>
<dbReference type="SUPFAM" id="SSF49785">
    <property type="entry name" value="Galactose-binding domain-like"/>
    <property type="match status" value="1"/>
</dbReference>
<feature type="domain" description="Rhamnogalacturonan lyase" evidence="14">
    <location>
        <begin position="396"/>
        <end position="467"/>
    </location>
</feature>
<dbReference type="CDD" id="cd10317">
    <property type="entry name" value="RGL4_C"/>
    <property type="match status" value="1"/>
</dbReference>
<protein>
    <recommendedName>
        <fullName evidence="4">rhamnogalacturonan endolyase</fullName>
        <ecNumber evidence="4">4.2.2.23</ecNumber>
    </recommendedName>
</protein>
<dbReference type="EC" id="4.2.2.23" evidence="4"/>
<dbReference type="InterPro" id="IPR014718">
    <property type="entry name" value="GH-type_carb-bd"/>
</dbReference>
<organism evidence="15 16">
    <name type="scientific">Immersiella caudata</name>
    <dbReference type="NCBI Taxonomy" id="314043"/>
    <lineage>
        <taxon>Eukaryota</taxon>
        <taxon>Fungi</taxon>
        <taxon>Dikarya</taxon>
        <taxon>Ascomycota</taxon>
        <taxon>Pezizomycotina</taxon>
        <taxon>Sordariomycetes</taxon>
        <taxon>Sordariomycetidae</taxon>
        <taxon>Sordariales</taxon>
        <taxon>Lasiosphaeriaceae</taxon>
        <taxon>Immersiella</taxon>
    </lineage>
</organism>
<dbReference type="CDD" id="cd10320">
    <property type="entry name" value="RGL4_N"/>
    <property type="match status" value="1"/>
</dbReference>
<evidence type="ECO:0000313" key="16">
    <source>
        <dbReference type="Proteomes" id="UP001175000"/>
    </source>
</evidence>
<dbReference type="Pfam" id="PF14686">
    <property type="entry name" value="fn3_3"/>
    <property type="match status" value="1"/>
</dbReference>
<evidence type="ECO:0000259" key="12">
    <source>
        <dbReference type="Pfam" id="PF09284"/>
    </source>
</evidence>
<dbReference type="Gene3D" id="2.60.40.1120">
    <property type="entry name" value="Carboxypeptidase-like, regulatory domain"/>
    <property type="match status" value="1"/>
</dbReference>
<feature type="domain" description="Rhamnogalacturonase B N-terminal" evidence="12">
    <location>
        <begin position="140"/>
        <end position="389"/>
    </location>
</feature>
<evidence type="ECO:0000256" key="2">
    <source>
        <dbReference type="ARBA" id="ARBA00004613"/>
    </source>
</evidence>
<reference evidence="15" key="1">
    <citation type="submission" date="2023-06" db="EMBL/GenBank/DDBJ databases">
        <title>Genome-scale phylogeny and comparative genomics of the fungal order Sordariales.</title>
        <authorList>
            <consortium name="Lawrence Berkeley National Laboratory"/>
            <person name="Hensen N."/>
            <person name="Bonometti L."/>
            <person name="Westerberg I."/>
            <person name="Brannstrom I.O."/>
            <person name="Guillou S."/>
            <person name="Cros-Aarteil S."/>
            <person name="Calhoun S."/>
            <person name="Haridas S."/>
            <person name="Kuo A."/>
            <person name="Mondo S."/>
            <person name="Pangilinan J."/>
            <person name="Riley R."/>
            <person name="Labutti K."/>
            <person name="Andreopoulos B."/>
            <person name="Lipzen A."/>
            <person name="Chen C."/>
            <person name="Yanf M."/>
            <person name="Daum C."/>
            <person name="Ng V."/>
            <person name="Clum A."/>
            <person name="Steindorff A."/>
            <person name="Ohm R."/>
            <person name="Martin F."/>
            <person name="Silar P."/>
            <person name="Natvig D."/>
            <person name="Lalanne C."/>
            <person name="Gautier V."/>
            <person name="Ament-Velasquez S.L."/>
            <person name="Kruys A."/>
            <person name="Hutchinson M.I."/>
            <person name="Powell A.J."/>
            <person name="Barry K."/>
            <person name="Miller A.N."/>
            <person name="Grigoriev I.V."/>
            <person name="Debuchy R."/>
            <person name="Gladieux P."/>
            <person name="Thoren M.H."/>
            <person name="Johannesson H."/>
        </authorList>
    </citation>
    <scope>NUCLEOTIDE SEQUENCE</scope>
    <source>
        <strain evidence="15">CBS 606.72</strain>
    </source>
</reference>
<dbReference type="InterPro" id="IPR029413">
    <property type="entry name" value="RG-lyase_II"/>
</dbReference>
<keyword evidence="16" id="KW-1185">Reference proteome</keyword>
<dbReference type="Pfam" id="PF14683">
    <property type="entry name" value="CBM-like"/>
    <property type="match status" value="1"/>
</dbReference>